<reference evidence="2 3" key="1">
    <citation type="submission" date="2020-11" db="EMBL/GenBank/DDBJ databases">
        <authorList>
            <person name="Lassalle F."/>
        </authorList>
    </citation>
    <scope>NUCLEOTIDE SEQUENCE [LARGE SCALE GENOMIC DNA]</scope>
    <source>
        <strain evidence="2 3">AB21</strain>
    </source>
</reference>
<dbReference type="PANTHER" id="PTHR33375:SF1">
    <property type="entry name" value="CHROMOSOME-PARTITIONING PROTEIN PARB-RELATED"/>
    <property type="match status" value="1"/>
</dbReference>
<sequence length="284" mass="31288">MADFLRTPIAKIHIGERLRPIDQAYVEVIAASMSQRGQISPIMIRKTPAKGKGATPYTLVAGGYRITAATLLGWTEIDAIVVEADGLEAQLLEISENLYRNELNPLDRAIFVMKYRELWEEQHGKITAGGDQKSKPHDADLIFAPGREVAKQVQERLGISSDKYERAVRIGRNMHPTLRQALRGTEAEHDQSKLLKLAKLPADEQVKVAAALKENPDIKPVLQWLKGPVAAPAAADQAKILKTLTEAWEDADEDTRSQFLEHIGLADPSGEMAALMTSIRSEAA</sequence>
<evidence type="ECO:0000313" key="2">
    <source>
        <dbReference type="EMBL" id="CAD7055274.1"/>
    </source>
</evidence>
<dbReference type="InterPro" id="IPR050336">
    <property type="entry name" value="Chromosome_partition/occlusion"/>
</dbReference>
<dbReference type="Pfam" id="PF02195">
    <property type="entry name" value="ParB_N"/>
    <property type="match status" value="1"/>
</dbReference>
<dbReference type="RefSeq" id="WP_142589834.1">
    <property type="nucleotide sequence ID" value="NZ_CABFWE030000016.1"/>
</dbReference>
<accession>A0ABN7K4M9</accession>
<name>A0ABN7K4M9_9HYPH</name>
<dbReference type="SMART" id="SM00470">
    <property type="entry name" value="ParB"/>
    <property type="match status" value="1"/>
</dbReference>
<dbReference type="CDD" id="cd16409">
    <property type="entry name" value="ParB_N_like"/>
    <property type="match status" value="1"/>
</dbReference>
<comment type="caution">
    <text evidence="2">The sequence shown here is derived from an EMBL/GenBank/DDBJ whole genome shotgun (WGS) entry which is preliminary data.</text>
</comment>
<protein>
    <submittedName>
        <fullName evidence="2">Transcriptional regulator</fullName>
    </submittedName>
</protein>
<organism evidence="2 3">
    <name type="scientific">Pseudorhizobium halotolerans</name>
    <dbReference type="NCBI Taxonomy" id="1233081"/>
    <lineage>
        <taxon>Bacteria</taxon>
        <taxon>Pseudomonadati</taxon>
        <taxon>Pseudomonadota</taxon>
        <taxon>Alphaproteobacteria</taxon>
        <taxon>Hyphomicrobiales</taxon>
        <taxon>Rhizobiaceae</taxon>
        <taxon>Rhizobium/Agrobacterium group</taxon>
        <taxon>Pseudorhizobium</taxon>
    </lineage>
</organism>
<gene>
    <name evidence="2" type="ORF">RHAB21_00686</name>
</gene>
<feature type="domain" description="ParB-like N-terminal" evidence="1">
    <location>
        <begin position="5"/>
        <end position="98"/>
    </location>
</feature>
<dbReference type="Gene3D" id="3.90.1530.30">
    <property type="match status" value="1"/>
</dbReference>
<dbReference type="InterPro" id="IPR003115">
    <property type="entry name" value="ParB_N"/>
</dbReference>
<dbReference type="PANTHER" id="PTHR33375">
    <property type="entry name" value="CHROMOSOME-PARTITIONING PROTEIN PARB-RELATED"/>
    <property type="match status" value="1"/>
</dbReference>
<evidence type="ECO:0000313" key="3">
    <source>
        <dbReference type="Proteomes" id="UP000601041"/>
    </source>
</evidence>
<dbReference type="EMBL" id="CABFWE030000016">
    <property type="protein sequence ID" value="CAD7055274.1"/>
    <property type="molecule type" value="Genomic_DNA"/>
</dbReference>
<dbReference type="Proteomes" id="UP000601041">
    <property type="component" value="Unassembled WGS sequence"/>
</dbReference>
<evidence type="ECO:0000259" key="1">
    <source>
        <dbReference type="SMART" id="SM00470"/>
    </source>
</evidence>
<keyword evidence="3" id="KW-1185">Reference proteome</keyword>
<dbReference type="SUPFAM" id="SSF110849">
    <property type="entry name" value="ParB/Sulfiredoxin"/>
    <property type="match status" value="1"/>
</dbReference>
<proteinExistence type="predicted"/>
<dbReference type="Gene3D" id="1.10.10.2830">
    <property type="match status" value="1"/>
</dbReference>
<dbReference type="InterPro" id="IPR036086">
    <property type="entry name" value="ParB/Sulfiredoxin_sf"/>
</dbReference>